<accession>A0AAD4X7F0</accession>
<dbReference type="EMBL" id="JAJJMB010014260">
    <property type="protein sequence ID" value="KAI3861475.1"/>
    <property type="molecule type" value="Genomic_DNA"/>
</dbReference>
<proteinExistence type="predicted"/>
<dbReference type="AlphaFoldDB" id="A0AAD4X7F0"/>
<organism evidence="1 2">
    <name type="scientific">Papaver atlanticum</name>
    <dbReference type="NCBI Taxonomy" id="357466"/>
    <lineage>
        <taxon>Eukaryota</taxon>
        <taxon>Viridiplantae</taxon>
        <taxon>Streptophyta</taxon>
        <taxon>Embryophyta</taxon>
        <taxon>Tracheophyta</taxon>
        <taxon>Spermatophyta</taxon>
        <taxon>Magnoliopsida</taxon>
        <taxon>Ranunculales</taxon>
        <taxon>Papaveraceae</taxon>
        <taxon>Papaveroideae</taxon>
        <taxon>Papaver</taxon>
    </lineage>
</organism>
<comment type="caution">
    <text evidence="1">The sequence shown here is derived from an EMBL/GenBank/DDBJ whole genome shotgun (WGS) entry which is preliminary data.</text>
</comment>
<dbReference type="Proteomes" id="UP001202328">
    <property type="component" value="Unassembled WGS sequence"/>
</dbReference>
<name>A0AAD4X7F0_9MAGN</name>
<feature type="non-terminal residue" evidence="1">
    <location>
        <position position="1"/>
    </location>
</feature>
<reference evidence="1" key="1">
    <citation type="submission" date="2022-04" db="EMBL/GenBank/DDBJ databases">
        <title>A functionally conserved STORR gene fusion in Papaver species that diverged 16.8 million years ago.</title>
        <authorList>
            <person name="Catania T."/>
        </authorList>
    </citation>
    <scope>NUCLEOTIDE SEQUENCE</scope>
    <source>
        <strain evidence="1">S-188037</strain>
    </source>
</reference>
<keyword evidence="2" id="KW-1185">Reference proteome</keyword>
<protein>
    <submittedName>
        <fullName evidence="1">Uncharacterized protein</fullName>
    </submittedName>
</protein>
<gene>
    <name evidence="1" type="ORF">MKW98_000427</name>
</gene>
<evidence type="ECO:0000313" key="1">
    <source>
        <dbReference type="EMBL" id="KAI3861475.1"/>
    </source>
</evidence>
<sequence length="71" mass="7906">FKYPASLDGPTGDKTHLSTRVMGTYGYAAPTASCVYKARRSSNLKQSSTIIRTRHCPQHSHTDQYICVKSE</sequence>
<evidence type="ECO:0000313" key="2">
    <source>
        <dbReference type="Proteomes" id="UP001202328"/>
    </source>
</evidence>